<dbReference type="EMBL" id="JACCJB010000003">
    <property type="protein sequence ID" value="KAF6228855.1"/>
    <property type="molecule type" value="Genomic_DNA"/>
</dbReference>
<dbReference type="Proteomes" id="UP000593566">
    <property type="component" value="Unassembled WGS sequence"/>
</dbReference>
<evidence type="ECO:0000256" key="1">
    <source>
        <dbReference type="SAM" id="MobiDB-lite"/>
    </source>
</evidence>
<dbReference type="AlphaFoldDB" id="A0A8H6CS29"/>
<feature type="region of interest" description="Disordered" evidence="1">
    <location>
        <begin position="1"/>
        <end position="25"/>
    </location>
</feature>
<keyword evidence="3" id="KW-1185">Reference proteome</keyword>
<comment type="caution">
    <text evidence="2">The sequence shown here is derived from an EMBL/GenBank/DDBJ whole genome shotgun (WGS) entry which is preliminary data.</text>
</comment>
<feature type="compositionally biased region" description="Basic and acidic residues" evidence="1">
    <location>
        <begin position="52"/>
        <end position="81"/>
    </location>
</feature>
<feature type="compositionally biased region" description="Basic and acidic residues" evidence="1">
    <location>
        <begin position="1"/>
        <end position="12"/>
    </location>
</feature>
<organism evidence="2 3">
    <name type="scientific">Letharia lupina</name>
    <dbReference type="NCBI Taxonomy" id="560253"/>
    <lineage>
        <taxon>Eukaryota</taxon>
        <taxon>Fungi</taxon>
        <taxon>Dikarya</taxon>
        <taxon>Ascomycota</taxon>
        <taxon>Pezizomycotina</taxon>
        <taxon>Lecanoromycetes</taxon>
        <taxon>OSLEUM clade</taxon>
        <taxon>Lecanoromycetidae</taxon>
        <taxon>Lecanorales</taxon>
        <taxon>Lecanorineae</taxon>
        <taxon>Parmeliaceae</taxon>
        <taxon>Letharia</taxon>
    </lineage>
</organism>
<sequence length="109" mass="12298">MSSHTSEEDGKPGDAYGKPHGTGDTVANLSVLGPYPSKYNLIFAQLAIREQSDTDNVKRREENKKKLDEDVKMMEDKNKEAAEEDENDWENVKYSEDKEDEEETGRSGA</sequence>
<evidence type="ECO:0000313" key="3">
    <source>
        <dbReference type="Proteomes" id="UP000593566"/>
    </source>
</evidence>
<dbReference type="GeneID" id="59335366"/>
<name>A0A8H6CS29_9LECA</name>
<feature type="region of interest" description="Disordered" evidence="1">
    <location>
        <begin position="52"/>
        <end position="109"/>
    </location>
</feature>
<accession>A0A8H6CS29</accession>
<proteinExistence type="predicted"/>
<dbReference type="RefSeq" id="XP_037156497.1">
    <property type="nucleotide sequence ID" value="XM_037297862.1"/>
</dbReference>
<reference evidence="2 3" key="1">
    <citation type="journal article" date="2020" name="Genomics">
        <title>Complete, high-quality genomes from long-read metagenomic sequencing of two wolf lichen thalli reveals enigmatic genome architecture.</title>
        <authorList>
            <person name="McKenzie S.K."/>
            <person name="Walston R.F."/>
            <person name="Allen J.L."/>
        </authorList>
    </citation>
    <scope>NUCLEOTIDE SEQUENCE [LARGE SCALE GENOMIC DNA]</scope>
    <source>
        <strain evidence="2">WasteWater1</strain>
    </source>
</reference>
<gene>
    <name evidence="2" type="ORF">HO133_006966</name>
</gene>
<protein>
    <submittedName>
        <fullName evidence="2">Uncharacterized protein</fullName>
    </submittedName>
</protein>
<evidence type="ECO:0000313" key="2">
    <source>
        <dbReference type="EMBL" id="KAF6228855.1"/>
    </source>
</evidence>